<gene>
    <name evidence="6" type="ORF">HYH03_008439</name>
</gene>
<comment type="caution">
    <text evidence="6">The sequence shown here is derived from an EMBL/GenBank/DDBJ whole genome shotgun (WGS) entry which is preliminary data.</text>
</comment>
<feature type="region of interest" description="Disordered" evidence="4">
    <location>
        <begin position="20"/>
        <end position="42"/>
    </location>
</feature>
<evidence type="ECO:0000256" key="3">
    <source>
        <dbReference type="ARBA" id="ARBA00023043"/>
    </source>
</evidence>
<dbReference type="EMBL" id="JAEHOE010000038">
    <property type="protein sequence ID" value="KAG2493303.1"/>
    <property type="molecule type" value="Genomic_DNA"/>
</dbReference>
<proteinExistence type="predicted"/>
<keyword evidence="7" id="KW-1185">Reference proteome</keyword>
<name>A0A836BZD8_9CHLO</name>
<dbReference type="PANTHER" id="PTHR46231">
    <property type="entry name" value="ANKYRIN REPEAT AND BTB/POZ DOMAIN-CONTAINING PROTEIN 1"/>
    <property type="match status" value="1"/>
</dbReference>
<dbReference type="SMART" id="SM00225">
    <property type="entry name" value="BTB"/>
    <property type="match status" value="1"/>
</dbReference>
<dbReference type="InterPro" id="IPR000210">
    <property type="entry name" value="BTB/POZ_dom"/>
</dbReference>
<dbReference type="AlphaFoldDB" id="A0A836BZD8"/>
<comment type="pathway">
    <text evidence="1">Protein modification; protein ubiquitination.</text>
</comment>
<dbReference type="CDD" id="cd18186">
    <property type="entry name" value="BTB_POZ_ZBTB_KLHL-like"/>
    <property type="match status" value="1"/>
</dbReference>
<dbReference type="GO" id="GO:0000151">
    <property type="term" value="C:ubiquitin ligase complex"/>
    <property type="evidence" value="ECO:0007669"/>
    <property type="project" value="TreeGrafter"/>
</dbReference>
<dbReference type="Pfam" id="PF00651">
    <property type="entry name" value="BTB"/>
    <property type="match status" value="1"/>
</dbReference>
<feature type="compositionally biased region" description="Gly residues" evidence="4">
    <location>
        <begin position="24"/>
        <end position="36"/>
    </location>
</feature>
<evidence type="ECO:0000259" key="5">
    <source>
        <dbReference type="PROSITE" id="PS50097"/>
    </source>
</evidence>
<accession>A0A836BZD8</accession>
<evidence type="ECO:0000256" key="1">
    <source>
        <dbReference type="ARBA" id="ARBA00004906"/>
    </source>
</evidence>
<dbReference type="Proteomes" id="UP000612055">
    <property type="component" value="Unassembled WGS sequence"/>
</dbReference>
<dbReference type="Gene3D" id="3.30.710.10">
    <property type="entry name" value="Potassium Channel Kv1.1, Chain A"/>
    <property type="match status" value="1"/>
</dbReference>
<sequence>MALTCRKAALGQKVVGLVVRPRPSGGGSSGGSGSGGPESPNQALVFTVEGGVHELEGAGGGGGSSIKLGPRLAAAGSSKDDSLEASNRALELEEGEFAAVCSLAADGRGGVWVADCDLIRRLDTRCGEVTTLAGVEAPKQERWECLVCEPAAGTLWAATWTAVCRVRTEGSGGVELAAGDWEEEDRVDGSGTAVRFSWINALLPVSGGRLLIADGFDLRCMDAGGAVTTLLRDCFPSRGIAKMALLPSGELGAVTCDGNLVLVSGGAFAQPYTDLLLNLLAPPAVAEDADDSGGSSSAALPEIVTVRVGDRAFPVQRSVLAAGSEYFARLLAPGGGFAESGAAEVALPDADPAAFAHLLSYMYGTAMCQPCMHSLLRVTPPELQRPTAALAGRLLVGGGAVAALTERLAAAVTPASVLSDLAWADAHGMTELAERLRAFAVAHRKALNPSGMEELAMQSPLEAARLLAAFAQA</sequence>
<reference evidence="6" key="1">
    <citation type="journal article" date="2020" name="bioRxiv">
        <title>Comparative genomics of Chlamydomonas.</title>
        <authorList>
            <person name="Craig R.J."/>
            <person name="Hasan A.R."/>
            <person name="Ness R.W."/>
            <person name="Keightley P.D."/>
        </authorList>
    </citation>
    <scope>NUCLEOTIDE SEQUENCE</scope>
    <source>
        <strain evidence="6">CCAP 11/70</strain>
    </source>
</reference>
<evidence type="ECO:0000313" key="6">
    <source>
        <dbReference type="EMBL" id="KAG2493303.1"/>
    </source>
</evidence>
<evidence type="ECO:0000256" key="4">
    <source>
        <dbReference type="SAM" id="MobiDB-lite"/>
    </source>
</evidence>
<dbReference type="Gene3D" id="2.120.10.30">
    <property type="entry name" value="TolB, C-terminal domain"/>
    <property type="match status" value="1"/>
</dbReference>
<dbReference type="PROSITE" id="PS50097">
    <property type="entry name" value="BTB"/>
    <property type="match status" value="1"/>
</dbReference>
<evidence type="ECO:0000313" key="7">
    <source>
        <dbReference type="Proteomes" id="UP000612055"/>
    </source>
</evidence>
<dbReference type="SUPFAM" id="SSF54695">
    <property type="entry name" value="POZ domain"/>
    <property type="match status" value="1"/>
</dbReference>
<protein>
    <recommendedName>
        <fullName evidence="5">BTB domain-containing protein</fullName>
    </recommendedName>
</protein>
<dbReference type="InterPro" id="IPR011333">
    <property type="entry name" value="SKP1/BTB/POZ_sf"/>
</dbReference>
<dbReference type="InterPro" id="IPR011042">
    <property type="entry name" value="6-blade_b-propeller_TolB-like"/>
</dbReference>
<dbReference type="PANTHER" id="PTHR46231:SF1">
    <property type="entry name" value="ANKYRIN REPEAT AND BTB_POZ DOMAIN-CONTAINING PROTEIN 1"/>
    <property type="match status" value="1"/>
</dbReference>
<keyword evidence="3" id="KW-0040">ANK repeat</keyword>
<dbReference type="SUPFAM" id="SSF101898">
    <property type="entry name" value="NHL repeat"/>
    <property type="match status" value="1"/>
</dbReference>
<evidence type="ECO:0000256" key="2">
    <source>
        <dbReference type="ARBA" id="ARBA00022737"/>
    </source>
</evidence>
<dbReference type="GO" id="GO:0005737">
    <property type="term" value="C:cytoplasm"/>
    <property type="evidence" value="ECO:0007669"/>
    <property type="project" value="TreeGrafter"/>
</dbReference>
<organism evidence="6 7">
    <name type="scientific">Edaphochlamys debaryana</name>
    <dbReference type="NCBI Taxonomy" id="47281"/>
    <lineage>
        <taxon>Eukaryota</taxon>
        <taxon>Viridiplantae</taxon>
        <taxon>Chlorophyta</taxon>
        <taxon>core chlorophytes</taxon>
        <taxon>Chlorophyceae</taxon>
        <taxon>CS clade</taxon>
        <taxon>Chlamydomonadales</taxon>
        <taxon>Chlamydomonadales incertae sedis</taxon>
        <taxon>Edaphochlamys</taxon>
    </lineage>
</organism>
<feature type="domain" description="BTB" evidence="5">
    <location>
        <begin position="302"/>
        <end position="363"/>
    </location>
</feature>
<dbReference type="InterPro" id="IPR044515">
    <property type="entry name" value="ABTB1"/>
</dbReference>
<keyword evidence="2" id="KW-0677">Repeat</keyword>